<evidence type="ECO:0000256" key="2">
    <source>
        <dbReference type="ARBA" id="ARBA00022475"/>
    </source>
</evidence>
<dbReference type="InterPro" id="IPR036866">
    <property type="entry name" value="RibonucZ/Hydroxyglut_hydro"/>
</dbReference>
<keyword evidence="5 6" id="KW-0472">Membrane</keyword>
<keyword evidence="3 6" id="KW-0812">Transmembrane</keyword>
<organism evidence="8 9">
    <name type="scientific">SAR86 cluster bacterium</name>
    <dbReference type="NCBI Taxonomy" id="2030880"/>
    <lineage>
        <taxon>Bacteria</taxon>
        <taxon>Pseudomonadati</taxon>
        <taxon>Pseudomonadota</taxon>
        <taxon>Gammaproteobacteria</taxon>
        <taxon>SAR86 cluster</taxon>
    </lineage>
</organism>
<dbReference type="NCBIfam" id="TIGR00361">
    <property type="entry name" value="ComEC_Rec2"/>
    <property type="match status" value="1"/>
</dbReference>
<evidence type="ECO:0000313" key="8">
    <source>
        <dbReference type="EMBL" id="NQV64892.1"/>
    </source>
</evidence>
<comment type="subcellular location">
    <subcellularLocation>
        <location evidence="1">Cell membrane</location>
        <topology evidence="1">Multi-pass membrane protein</topology>
    </subcellularLocation>
</comment>
<evidence type="ECO:0000259" key="7">
    <source>
        <dbReference type="SMART" id="SM00849"/>
    </source>
</evidence>
<dbReference type="EMBL" id="JABMOJ010000219">
    <property type="protein sequence ID" value="NQV64892.1"/>
    <property type="molecule type" value="Genomic_DNA"/>
</dbReference>
<dbReference type="Pfam" id="PF00753">
    <property type="entry name" value="Lactamase_B"/>
    <property type="match status" value="1"/>
</dbReference>
<dbReference type="AlphaFoldDB" id="A0A973A8Y8"/>
<accession>A0A973A8Y8</accession>
<dbReference type="Gene3D" id="3.60.15.10">
    <property type="entry name" value="Ribonuclease Z/Hydroxyacylglutathione hydrolase-like"/>
    <property type="match status" value="1"/>
</dbReference>
<name>A0A973A8Y8_9GAMM</name>
<evidence type="ECO:0000256" key="5">
    <source>
        <dbReference type="ARBA" id="ARBA00023136"/>
    </source>
</evidence>
<feature type="non-terminal residue" evidence="8">
    <location>
        <position position="1"/>
    </location>
</feature>
<proteinExistence type="predicted"/>
<reference evidence="8" key="1">
    <citation type="submission" date="2020-05" db="EMBL/GenBank/DDBJ databases">
        <title>Sulfur intermediates as new biogeochemical hubs in an aquatic model microbial ecosystem.</title>
        <authorList>
            <person name="Vigneron A."/>
        </authorList>
    </citation>
    <scope>NUCLEOTIDE SEQUENCE</scope>
    <source>
        <strain evidence="8">Bin.250</strain>
    </source>
</reference>
<sequence length="388" mass="41727">MSPLLLYFVGQLASLAFVANLVAIPLVSLVIVPLLLLSLITASVNLDLTALILRVAEAVLHYLWLYLEAVASLEWVYYAGDLPLGLLLLGFVGALVVLQPAGFLPRWPGLLMMLPMIINTMPRALAPGEAEITVLDVGQGLSVLVRSNDGSLLYDAGPRFSDRFDAGQQIVTPYLRRSGIGALEVMIISHNDQDHAGGAAAVMANFPVARSYYGEPPRQGAARSAAGARSADCGEARQWHQGGVRFSLLGVGGSTPLSANNQSCLLLVEAAGFSVLLPGDIESETEFALLDLMADQVLPRVDVLIAPHHGSLTSSHPAFLNRLKPSAVVVSAGYQNRFDHPHAQVLARYRARSMQVFNTANDGAIIIRLGKTLQIQRARNAVPRIWYN</sequence>
<evidence type="ECO:0000256" key="1">
    <source>
        <dbReference type="ARBA" id="ARBA00004651"/>
    </source>
</evidence>
<evidence type="ECO:0000256" key="3">
    <source>
        <dbReference type="ARBA" id="ARBA00022692"/>
    </source>
</evidence>
<evidence type="ECO:0000313" key="9">
    <source>
        <dbReference type="Proteomes" id="UP000754644"/>
    </source>
</evidence>
<dbReference type="InterPro" id="IPR052159">
    <property type="entry name" value="Competence_DNA_uptake"/>
</dbReference>
<evidence type="ECO:0000256" key="4">
    <source>
        <dbReference type="ARBA" id="ARBA00022989"/>
    </source>
</evidence>
<evidence type="ECO:0000256" key="6">
    <source>
        <dbReference type="SAM" id="Phobius"/>
    </source>
</evidence>
<dbReference type="Proteomes" id="UP000754644">
    <property type="component" value="Unassembled WGS sequence"/>
</dbReference>
<dbReference type="Pfam" id="PF03772">
    <property type="entry name" value="Competence"/>
    <property type="match status" value="1"/>
</dbReference>
<feature type="domain" description="Metallo-beta-lactamase" evidence="7">
    <location>
        <begin position="139"/>
        <end position="334"/>
    </location>
</feature>
<dbReference type="InterPro" id="IPR004797">
    <property type="entry name" value="Competence_ComEC/Rec2"/>
</dbReference>
<feature type="transmembrane region" description="Helical" evidence="6">
    <location>
        <begin position="84"/>
        <end position="104"/>
    </location>
</feature>
<comment type="caution">
    <text evidence="8">The sequence shown here is derived from an EMBL/GenBank/DDBJ whole genome shotgun (WGS) entry which is preliminary data.</text>
</comment>
<dbReference type="GO" id="GO:0005886">
    <property type="term" value="C:plasma membrane"/>
    <property type="evidence" value="ECO:0007669"/>
    <property type="project" value="UniProtKB-SubCell"/>
</dbReference>
<keyword evidence="4 6" id="KW-1133">Transmembrane helix</keyword>
<dbReference type="CDD" id="cd07731">
    <property type="entry name" value="ComA-like_MBL-fold"/>
    <property type="match status" value="1"/>
</dbReference>
<feature type="transmembrane region" description="Helical" evidence="6">
    <location>
        <begin position="44"/>
        <end position="64"/>
    </location>
</feature>
<dbReference type="PANTHER" id="PTHR30619:SF1">
    <property type="entry name" value="RECOMBINATION PROTEIN 2"/>
    <property type="match status" value="1"/>
</dbReference>
<protein>
    <submittedName>
        <fullName evidence="8">DNA internalization-related competence protein ComEC/Rec2</fullName>
    </submittedName>
</protein>
<keyword evidence="2" id="KW-1003">Cell membrane</keyword>
<dbReference type="SMART" id="SM00849">
    <property type="entry name" value="Lactamase_B"/>
    <property type="match status" value="1"/>
</dbReference>
<dbReference type="PANTHER" id="PTHR30619">
    <property type="entry name" value="DNA INTERNALIZATION/COMPETENCE PROTEIN COMEC/REC2"/>
    <property type="match status" value="1"/>
</dbReference>
<feature type="transmembrane region" description="Helical" evidence="6">
    <location>
        <begin position="12"/>
        <end position="37"/>
    </location>
</feature>
<gene>
    <name evidence="8" type="ORF">HQ497_05950</name>
</gene>
<dbReference type="InterPro" id="IPR004477">
    <property type="entry name" value="ComEC_N"/>
</dbReference>
<dbReference type="InterPro" id="IPR001279">
    <property type="entry name" value="Metallo-B-lactamas"/>
</dbReference>
<dbReference type="InterPro" id="IPR035681">
    <property type="entry name" value="ComA-like_MBL"/>
</dbReference>
<dbReference type="GO" id="GO:0030420">
    <property type="term" value="P:establishment of competence for transformation"/>
    <property type="evidence" value="ECO:0007669"/>
    <property type="project" value="InterPro"/>
</dbReference>
<dbReference type="SUPFAM" id="SSF56281">
    <property type="entry name" value="Metallo-hydrolase/oxidoreductase"/>
    <property type="match status" value="1"/>
</dbReference>